<feature type="transmembrane region" description="Helical" evidence="2">
    <location>
        <begin position="301"/>
        <end position="319"/>
    </location>
</feature>
<feature type="transmembrane region" description="Helical" evidence="2">
    <location>
        <begin position="225"/>
        <end position="243"/>
    </location>
</feature>
<feature type="region of interest" description="Disordered" evidence="1">
    <location>
        <begin position="335"/>
        <end position="379"/>
    </location>
</feature>
<evidence type="ECO:0000256" key="2">
    <source>
        <dbReference type="SAM" id="Phobius"/>
    </source>
</evidence>
<feature type="transmembrane region" description="Helical" evidence="2">
    <location>
        <begin position="179"/>
        <end position="195"/>
    </location>
</feature>
<evidence type="ECO:0000313" key="4">
    <source>
        <dbReference type="Proteomes" id="UP001321498"/>
    </source>
</evidence>
<organism evidence="3 4">
    <name type="scientific">Naasia aerilata</name>
    <dbReference type="NCBI Taxonomy" id="1162966"/>
    <lineage>
        <taxon>Bacteria</taxon>
        <taxon>Bacillati</taxon>
        <taxon>Actinomycetota</taxon>
        <taxon>Actinomycetes</taxon>
        <taxon>Micrococcales</taxon>
        <taxon>Microbacteriaceae</taxon>
        <taxon>Naasia</taxon>
    </lineage>
</organism>
<feature type="transmembrane region" description="Helical" evidence="2">
    <location>
        <begin position="250"/>
        <end position="266"/>
    </location>
</feature>
<keyword evidence="2" id="KW-0812">Transmembrane</keyword>
<dbReference type="RefSeq" id="WP_286279122.1">
    <property type="nucleotide sequence ID" value="NZ_AP027731.1"/>
</dbReference>
<reference evidence="4" key="1">
    <citation type="journal article" date="2019" name="Int. J. Syst. Evol. Microbiol.">
        <title>The Global Catalogue of Microorganisms (GCM) 10K type strain sequencing project: providing services to taxonomists for standard genome sequencing and annotation.</title>
        <authorList>
            <consortium name="The Broad Institute Genomics Platform"/>
            <consortium name="The Broad Institute Genome Sequencing Center for Infectious Disease"/>
            <person name="Wu L."/>
            <person name="Ma J."/>
        </authorList>
    </citation>
    <scope>NUCLEOTIDE SEQUENCE [LARGE SCALE GENOMIC DNA]</scope>
    <source>
        <strain evidence="4">NBRC 108725</strain>
    </source>
</reference>
<keyword evidence="2" id="KW-1133">Transmembrane helix</keyword>
<dbReference type="Proteomes" id="UP001321498">
    <property type="component" value="Chromosome"/>
</dbReference>
<proteinExistence type="predicted"/>
<feature type="transmembrane region" description="Helical" evidence="2">
    <location>
        <begin position="33"/>
        <end position="56"/>
    </location>
</feature>
<dbReference type="EMBL" id="AP027731">
    <property type="protein sequence ID" value="BDZ45894.1"/>
    <property type="molecule type" value="Genomic_DNA"/>
</dbReference>
<evidence type="ECO:0000313" key="3">
    <source>
        <dbReference type="EMBL" id="BDZ45894.1"/>
    </source>
</evidence>
<accession>A0ABN6XLY5</accession>
<feature type="transmembrane region" description="Helical" evidence="2">
    <location>
        <begin position="202"/>
        <end position="219"/>
    </location>
</feature>
<sequence length="379" mass="39564">MLNTVAGNVGLLLQAVLFAGTYLLAAPRRGRPVALLYAAMVAVNGYALVLLGAMLLGIPWQSANLILALAAGVSLASAPLRSRLRRASADIAPILRRNWGAIAIVGALVLVQGVAAALAPELSIDGQLYHGPTLAQLVQQGTLWGWDAPNQYLFYTDLTMVSGLNLATFTGAAVFDNGIQIPHLVLLMLAINAALRTRFARSWIRMALAALLVTAPVVWMQPRILYVDVAYAGALVALVVMIATVRHTRSLDFVVAGIAGVSIVAMKPAGILTGALLLVAYAAVAVWRLRRDGARVLPTLGRILAAFVPAAVLASGFYLRNFVVFGNPVYPVKTKVGPSTSRASSTSASSPRGTADRASSTRSAGSPTRSTSGTGSCTA</sequence>
<feature type="transmembrane region" description="Helical" evidence="2">
    <location>
        <begin position="6"/>
        <end position="26"/>
    </location>
</feature>
<evidence type="ECO:0008006" key="5">
    <source>
        <dbReference type="Google" id="ProtNLM"/>
    </source>
</evidence>
<feature type="compositionally biased region" description="Low complexity" evidence="1">
    <location>
        <begin position="337"/>
        <end position="379"/>
    </location>
</feature>
<keyword evidence="4" id="KW-1185">Reference proteome</keyword>
<feature type="transmembrane region" description="Helical" evidence="2">
    <location>
        <begin position="62"/>
        <end position="80"/>
    </location>
</feature>
<keyword evidence="2" id="KW-0472">Membrane</keyword>
<name>A0ABN6XLY5_9MICO</name>
<protein>
    <recommendedName>
        <fullName evidence="5">Glycosyltransferase RgtA/B/C/D-like domain-containing protein</fullName>
    </recommendedName>
</protein>
<evidence type="ECO:0000256" key="1">
    <source>
        <dbReference type="SAM" id="MobiDB-lite"/>
    </source>
</evidence>
<feature type="transmembrane region" description="Helical" evidence="2">
    <location>
        <begin position="101"/>
        <end position="119"/>
    </location>
</feature>
<gene>
    <name evidence="3" type="ORF">GCM10025866_18030</name>
</gene>